<evidence type="ECO:0000313" key="3">
    <source>
        <dbReference type="Proteomes" id="UP000187209"/>
    </source>
</evidence>
<protein>
    <submittedName>
        <fullName evidence="2">Uncharacterized protein</fullName>
    </submittedName>
</protein>
<reference evidence="2 3" key="1">
    <citation type="submission" date="2016-11" db="EMBL/GenBank/DDBJ databases">
        <title>The macronuclear genome of Stentor coeruleus: a giant cell with tiny introns.</title>
        <authorList>
            <person name="Slabodnick M."/>
            <person name="Ruby J.G."/>
            <person name="Reiff S.B."/>
            <person name="Swart E.C."/>
            <person name="Gosai S."/>
            <person name="Prabakaran S."/>
            <person name="Witkowska E."/>
            <person name="Larue G.E."/>
            <person name="Fisher S."/>
            <person name="Freeman R.M."/>
            <person name="Gunawardena J."/>
            <person name="Chu W."/>
            <person name="Stover N.A."/>
            <person name="Gregory B.D."/>
            <person name="Nowacki M."/>
            <person name="Derisi J."/>
            <person name="Roy S.W."/>
            <person name="Marshall W.F."/>
            <person name="Sood P."/>
        </authorList>
    </citation>
    <scope>NUCLEOTIDE SEQUENCE [LARGE SCALE GENOMIC DNA]</scope>
    <source>
        <strain evidence="2">WM001</strain>
    </source>
</reference>
<organism evidence="2 3">
    <name type="scientific">Stentor coeruleus</name>
    <dbReference type="NCBI Taxonomy" id="5963"/>
    <lineage>
        <taxon>Eukaryota</taxon>
        <taxon>Sar</taxon>
        <taxon>Alveolata</taxon>
        <taxon>Ciliophora</taxon>
        <taxon>Postciliodesmatophora</taxon>
        <taxon>Heterotrichea</taxon>
        <taxon>Heterotrichida</taxon>
        <taxon>Stentoridae</taxon>
        <taxon>Stentor</taxon>
    </lineage>
</organism>
<sequence>MAGREQYQEEAPRKRAKKEVKDEQPLVGESILGDLALNLASEQPRLFEVKGIRKEIAPEGSKVNLLEKNTSTLIDRLCEEYQLDKKGAILDIMESATKEFYNRIVDKVNSIKVDQPEKVRFTSDPRALLKEKYQIMHNQRRASEITGKIKDVDLMKILNVGKWKLKPLPGNI</sequence>
<gene>
    <name evidence="2" type="ORF">SteCoe_33522</name>
</gene>
<proteinExistence type="predicted"/>
<accession>A0A1R2AWJ2</accession>
<dbReference type="OrthoDB" id="10552571at2759"/>
<keyword evidence="3" id="KW-1185">Reference proteome</keyword>
<comment type="caution">
    <text evidence="2">The sequence shown here is derived from an EMBL/GenBank/DDBJ whole genome shotgun (WGS) entry which is preliminary data.</text>
</comment>
<evidence type="ECO:0000313" key="2">
    <source>
        <dbReference type="EMBL" id="OMJ68886.1"/>
    </source>
</evidence>
<dbReference type="EMBL" id="MPUH01001267">
    <property type="protein sequence ID" value="OMJ68886.1"/>
    <property type="molecule type" value="Genomic_DNA"/>
</dbReference>
<dbReference type="AlphaFoldDB" id="A0A1R2AWJ2"/>
<name>A0A1R2AWJ2_9CILI</name>
<feature type="region of interest" description="Disordered" evidence="1">
    <location>
        <begin position="1"/>
        <end position="22"/>
    </location>
</feature>
<evidence type="ECO:0000256" key="1">
    <source>
        <dbReference type="SAM" id="MobiDB-lite"/>
    </source>
</evidence>
<dbReference type="Proteomes" id="UP000187209">
    <property type="component" value="Unassembled WGS sequence"/>
</dbReference>